<protein>
    <recommendedName>
        <fullName evidence="3">Nuclease associated modular domain-containing protein</fullName>
    </recommendedName>
</protein>
<feature type="compositionally biased region" description="Basic residues" evidence="1">
    <location>
        <begin position="272"/>
        <end position="283"/>
    </location>
</feature>
<feature type="region of interest" description="Disordered" evidence="1">
    <location>
        <begin position="103"/>
        <end position="135"/>
    </location>
</feature>
<dbReference type="PANTHER" id="PTHR34199">
    <property type="entry name" value="NUMOD3 MOTIF FAMILY PROTEIN, EXPRESSED"/>
    <property type="match status" value="1"/>
</dbReference>
<name>B9T6E3_RICCO</name>
<feature type="compositionally biased region" description="Basic and acidic residues" evidence="1">
    <location>
        <begin position="103"/>
        <end position="114"/>
    </location>
</feature>
<dbReference type="STRING" id="3988.B9T6E3"/>
<dbReference type="EMBL" id="EQ974602">
    <property type="protein sequence ID" value="EEF28565.1"/>
    <property type="molecule type" value="Genomic_DNA"/>
</dbReference>
<dbReference type="FunCoup" id="B9T6E3">
    <property type="interactions" value="1220"/>
</dbReference>
<evidence type="ECO:0000256" key="2">
    <source>
        <dbReference type="SAM" id="SignalP"/>
    </source>
</evidence>
<dbReference type="InParanoid" id="B9T6E3"/>
<evidence type="ECO:0000313" key="4">
    <source>
        <dbReference type="EMBL" id="EEF28565.1"/>
    </source>
</evidence>
<feature type="compositionally biased region" description="Basic and acidic residues" evidence="1">
    <location>
        <begin position="332"/>
        <end position="347"/>
    </location>
</feature>
<organism evidence="4 5">
    <name type="scientific">Ricinus communis</name>
    <name type="common">Castor bean</name>
    <dbReference type="NCBI Taxonomy" id="3988"/>
    <lineage>
        <taxon>Eukaryota</taxon>
        <taxon>Viridiplantae</taxon>
        <taxon>Streptophyta</taxon>
        <taxon>Embryophyta</taxon>
        <taxon>Tracheophyta</taxon>
        <taxon>Spermatophyta</taxon>
        <taxon>Magnoliopsida</taxon>
        <taxon>eudicotyledons</taxon>
        <taxon>Gunneridae</taxon>
        <taxon>Pentapetalae</taxon>
        <taxon>rosids</taxon>
        <taxon>fabids</taxon>
        <taxon>Malpighiales</taxon>
        <taxon>Euphorbiaceae</taxon>
        <taxon>Acalyphoideae</taxon>
        <taxon>Acalypheae</taxon>
        <taxon>Ricinus</taxon>
    </lineage>
</organism>
<feature type="region of interest" description="Disordered" evidence="1">
    <location>
        <begin position="541"/>
        <end position="574"/>
    </location>
</feature>
<keyword evidence="2" id="KW-0732">Signal</keyword>
<feature type="signal peptide" evidence="2">
    <location>
        <begin position="1"/>
        <end position="23"/>
    </location>
</feature>
<feature type="region of interest" description="Disordered" evidence="1">
    <location>
        <begin position="270"/>
        <end position="290"/>
    </location>
</feature>
<dbReference type="AlphaFoldDB" id="B9T6E3"/>
<keyword evidence="5" id="KW-1185">Reference proteome</keyword>
<accession>B9T6E3</accession>
<reference evidence="5" key="1">
    <citation type="journal article" date="2010" name="Nat. Biotechnol.">
        <title>Draft genome sequence of the oilseed species Ricinus communis.</title>
        <authorList>
            <person name="Chan A.P."/>
            <person name="Crabtree J."/>
            <person name="Zhao Q."/>
            <person name="Lorenzi H."/>
            <person name="Orvis J."/>
            <person name="Puiu D."/>
            <person name="Melake-Berhan A."/>
            <person name="Jones K.M."/>
            <person name="Redman J."/>
            <person name="Chen G."/>
            <person name="Cahoon E.B."/>
            <person name="Gedil M."/>
            <person name="Stanke M."/>
            <person name="Haas B.J."/>
            <person name="Wortman J.R."/>
            <person name="Fraser-Liggett C.M."/>
            <person name="Ravel J."/>
            <person name="Rabinowicz P.D."/>
        </authorList>
    </citation>
    <scope>NUCLEOTIDE SEQUENCE [LARGE SCALE GENOMIC DNA]</scope>
    <source>
        <strain evidence="5">cv. Hale</strain>
    </source>
</reference>
<dbReference type="Proteomes" id="UP000008311">
    <property type="component" value="Unassembled WGS sequence"/>
</dbReference>
<feature type="chain" id="PRO_5002892306" description="Nuclease associated modular domain-containing protein" evidence="2">
    <location>
        <begin position="24"/>
        <end position="595"/>
    </location>
</feature>
<proteinExistence type="predicted"/>
<dbReference type="Pfam" id="PF07460">
    <property type="entry name" value="NUMOD3"/>
    <property type="match status" value="1"/>
</dbReference>
<evidence type="ECO:0000256" key="1">
    <source>
        <dbReference type="SAM" id="MobiDB-lite"/>
    </source>
</evidence>
<sequence>MNLILFALSTLAITDKVIDVSWGCLIYYFVDIATAQASLQNHLSPLRAQPLIPCKVLPSPFIFGDEKRPLARWKSFHFPKTLNTCERSKLQIKAVATLEPKALHKEEEKSKESVLLDDNSNAPAVQADSSDADSLELDENEKLRRMRISKANKGNTPWNKGRKHSPETIQRIRERTRLAMQNPKIRMKLANLGHAQSKETRTKIGVGVRMRWKKRREKKNVQETCLFEWQNLIAEASRRGYAGEEEMQWDSYKILTEKLEVEWVESIEQRKTMPRPKGSKRAPKSPEQRRKIAEAIAAKWADPEYRERVCSALSKYHGTPVGIKPRRRTQPKKQDPAMKKSDTENLSKSDTAGPMRRPRLRRSKTPVYKDPLARSKLEMIKKIREQRAAAGTKKTEAIERARLLIAEAQKAAKALEVAATTSPIAQASLIEARKLIAEAILSIESVDAEYMTSSKDDIDPSLSPIELAGLIDEEADVNNGNSSQAELKEVNGTKIVASSEDKDLNFTNLSLHDILNGEYELLSTRSNGFNFPSINLESIIEHSSSPKPNGSHKSEKSPLPNGSKVQHLKEELPSKPITSAKKWVCGRLVEVTDED</sequence>
<dbReference type="GO" id="GO:0003677">
    <property type="term" value="F:DNA binding"/>
    <property type="evidence" value="ECO:0007669"/>
    <property type="project" value="InterPro"/>
</dbReference>
<gene>
    <name evidence="4" type="ORF">RCOM_0333240</name>
</gene>
<dbReference type="eggNOG" id="ENOG502QUKG">
    <property type="taxonomic scope" value="Eukaryota"/>
</dbReference>
<evidence type="ECO:0000259" key="3">
    <source>
        <dbReference type="Pfam" id="PF07460"/>
    </source>
</evidence>
<dbReference type="PANTHER" id="PTHR34199:SF2">
    <property type="entry name" value="NUMOD3 MOTIF FAMILY PROTEIN, EXPRESSED"/>
    <property type="match status" value="1"/>
</dbReference>
<feature type="domain" description="Nuclease associated modular" evidence="3">
    <location>
        <begin position="146"/>
        <end position="173"/>
    </location>
</feature>
<dbReference type="InterPro" id="IPR003611">
    <property type="entry name" value="NUMOD3"/>
</dbReference>
<evidence type="ECO:0000313" key="5">
    <source>
        <dbReference type="Proteomes" id="UP000008311"/>
    </source>
</evidence>
<feature type="region of interest" description="Disordered" evidence="1">
    <location>
        <begin position="317"/>
        <end position="366"/>
    </location>
</feature>